<dbReference type="InterPro" id="IPR000163">
    <property type="entry name" value="Prohibitin"/>
</dbReference>
<comment type="subcellular location">
    <subcellularLocation>
        <location evidence="1">Membrane</location>
    </subcellularLocation>
    <subcellularLocation>
        <location evidence="4">Mitochondrion inner membrane</location>
    </subcellularLocation>
</comment>
<keyword evidence="3" id="KW-0472">Membrane</keyword>
<dbReference type="STRING" id="210143.A0A1R3IQ92"/>
<evidence type="ECO:0000256" key="2">
    <source>
        <dbReference type="ARBA" id="ARBA00009658"/>
    </source>
</evidence>
<evidence type="ECO:0000256" key="3">
    <source>
        <dbReference type="ARBA" id="ARBA00023136"/>
    </source>
</evidence>
<name>A0A1R3IQ92_COCAP</name>
<evidence type="ECO:0000313" key="6">
    <source>
        <dbReference type="Proteomes" id="UP000188268"/>
    </source>
</evidence>
<evidence type="ECO:0000256" key="1">
    <source>
        <dbReference type="ARBA" id="ARBA00004370"/>
    </source>
</evidence>
<dbReference type="GO" id="GO:0007005">
    <property type="term" value="P:mitochondrion organization"/>
    <property type="evidence" value="ECO:0007669"/>
    <property type="project" value="TreeGrafter"/>
</dbReference>
<evidence type="ECO:0000256" key="4">
    <source>
        <dbReference type="RuleBase" id="RU366048"/>
    </source>
</evidence>
<dbReference type="EMBL" id="AWWV01009688">
    <property type="protein sequence ID" value="OMO84737.1"/>
    <property type="molecule type" value="Genomic_DNA"/>
</dbReference>
<dbReference type="Proteomes" id="UP000188268">
    <property type="component" value="Unassembled WGS sequence"/>
</dbReference>
<evidence type="ECO:0000313" key="5">
    <source>
        <dbReference type="EMBL" id="OMO84737.1"/>
    </source>
</evidence>
<accession>A0A1R3IQ92</accession>
<dbReference type="Gramene" id="OMO84737">
    <property type="protein sequence ID" value="OMO84737"/>
    <property type="gene ID" value="CCACVL1_10674"/>
</dbReference>
<reference evidence="5 6" key="1">
    <citation type="submission" date="2013-09" db="EMBL/GenBank/DDBJ databases">
        <title>Corchorus capsularis genome sequencing.</title>
        <authorList>
            <person name="Alam M."/>
            <person name="Haque M.S."/>
            <person name="Islam M.S."/>
            <person name="Emdad E.M."/>
            <person name="Islam M.M."/>
            <person name="Ahmed B."/>
            <person name="Halim A."/>
            <person name="Hossen Q.M.M."/>
            <person name="Hossain M.Z."/>
            <person name="Ahmed R."/>
            <person name="Khan M.M."/>
            <person name="Islam R."/>
            <person name="Rashid M.M."/>
            <person name="Khan S.A."/>
            <person name="Rahman M.S."/>
            <person name="Alam M."/>
        </authorList>
    </citation>
    <scope>NUCLEOTIDE SEQUENCE [LARGE SCALE GENOMIC DNA]</scope>
    <source>
        <strain evidence="6">cv. CVL-1</strain>
        <tissue evidence="5">Whole seedling</tissue>
    </source>
</reference>
<dbReference type="AlphaFoldDB" id="A0A1R3IQ92"/>
<dbReference type="PANTHER" id="PTHR23222">
    <property type="entry name" value="PROHIBITIN"/>
    <property type="match status" value="1"/>
</dbReference>
<keyword evidence="6" id="KW-1185">Reference proteome</keyword>
<organism evidence="5 6">
    <name type="scientific">Corchorus capsularis</name>
    <name type="common">Jute</name>
    <dbReference type="NCBI Taxonomy" id="210143"/>
    <lineage>
        <taxon>Eukaryota</taxon>
        <taxon>Viridiplantae</taxon>
        <taxon>Streptophyta</taxon>
        <taxon>Embryophyta</taxon>
        <taxon>Tracheophyta</taxon>
        <taxon>Spermatophyta</taxon>
        <taxon>Magnoliopsida</taxon>
        <taxon>eudicotyledons</taxon>
        <taxon>Gunneridae</taxon>
        <taxon>Pentapetalae</taxon>
        <taxon>rosids</taxon>
        <taxon>malvids</taxon>
        <taxon>Malvales</taxon>
        <taxon>Malvaceae</taxon>
        <taxon>Grewioideae</taxon>
        <taxon>Apeibeae</taxon>
        <taxon>Corchorus</taxon>
    </lineage>
</organism>
<dbReference type="PANTHER" id="PTHR23222:SF1">
    <property type="entry name" value="PROHIBITIN-2"/>
    <property type="match status" value="1"/>
</dbReference>
<dbReference type="OrthoDB" id="275637at2759"/>
<keyword evidence="4" id="KW-0496">Mitochondrion</keyword>
<sequence length="85" mass="9146">MGSCICEKLILGSSHLVKAQGEAKSAQLIGQAIANNLAFITLRGIEASREIAHTMSNSANKVYLSSDDLLLNLQDMKLDNVNSKK</sequence>
<gene>
    <name evidence="5" type="ORF">CCACVL1_10674</name>
</gene>
<protein>
    <recommendedName>
        <fullName evidence="4">Prohibitin</fullName>
    </recommendedName>
</protein>
<proteinExistence type="inferred from homology"/>
<keyword evidence="4" id="KW-0999">Mitochondrion inner membrane</keyword>
<comment type="similarity">
    <text evidence="2 4">Belongs to the prohibitin family.</text>
</comment>
<dbReference type="GO" id="GO:0005743">
    <property type="term" value="C:mitochondrial inner membrane"/>
    <property type="evidence" value="ECO:0007669"/>
    <property type="project" value="UniProtKB-SubCell"/>
</dbReference>
<comment type="caution">
    <text evidence="5">The sequence shown here is derived from an EMBL/GenBank/DDBJ whole genome shotgun (WGS) entry which is preliminary data.</text>
</comment>